<evidence type="ECO:0000313" key="6">
    <source>
        <dbReference type="Proteomes" id="UP000255207"/>
    </source>
</evidence>
<dbReference type="Gene3D" id="1.10.10.60">
    <property type="entry name" value="Homeodomain-like"/>
    <property type="match status" value="1"/>
</dbReference>
<dbReference type="SUPFAM" id="SSF46689">
    <property type="entry name" value="Homeodomain-like"/>
    <property type="match status" value="1"/>
</dbReference>
<comment type="caution">
    <text evidence="5">The sequence shown here is derived from an EMBL/GenBank/DDBJ whole genome shotgun (WGS) entry which is preliminary data.</text>
</comment>
<dbReference type="Pfam" id="PF12833">
    <property type="entry name" value="HTH_18"/>
    <property type="match status" value="1"/>
</dbReference>
<keyword evidence="1" id="KW-0805">Transcription regulation</keyword>
<dbReference type="PANTHER" id="PTHR46796:SF6">
    <property type="entry name" value="ARAC SUBFAMILY"/>
    <property type="match status" value="1"/>
</dbReference>
<accession>A0A370L4D4</accession>
<keyword evidence="2" id="KW-0238">DNA-binding</keyword>
<dbReference type="PROSITE" id="PS01124">
    <property type="entry name" value="HTH_ARAC_FAMILY_2"/>
    <property type="match status" value="1"/>
</dbReference>
<dbReference type="InterPro" id="IPR018060">
    <property type="entry name" value="HTH_AraC"/>
</dbReference>
<evidence type="ECO:0000259" key="4">
    <source>
        <dbReference type="PROSITE" id="PS01124"/>
    </source>
</evidence>
<proteinExistence type="predicted"/>
<gene>
    <name evidence="5" type="ORF">DWE98_15990</name>
</gene>
<keyword evidence="3" id="KW-0804">Transcription</keyword>
<dbReference type="SMART" id="SM00342">
    <property type="entry name" value="HTH_ARAC"/>
    <property type="match status" value="1"/>
</dbReference>
<dbReference type="EMBL" id="QQTP01000008">
    <property type="protein sequence ID" value="RDJ23644.1"/>
    <property type="molecule type" value="Genomic_DNA"/>
</dbReference>
<reference evidence="6" key="1">
    <citation type="submission" date="2018-07" db="EMBL/GenBank/DDBJ databases">
        <authorList>
            <person name="Safronova V.I."/>
            <person name="Chirak E.R."/>
            <person name="Sazanova A.L."/>
        </authorList>
    </citation>
    <scope>NUCLEOTIDE SEQUENCE [LARGE SCALE GENOMIC DNA]</scope>
    <source>
        <strain evidence="6">RCAM04685</strain>
    </source>
</reference>
<dbReference type="InterPro" id="IPR009057">
    <property type="entry name" value="Homeodomain-like_sf"/>
</dbReference>
<name>A0A370L4D4_9HYPH</name>
<evidence type="ECO:0000256" key="3">
    <source>
        <dbReference type="ARBA" id="ARBA00023163"/>
    </source>
</evidence>
<dbReference type="InterPro" id="IPR050204">
    <property type="entry name" value="AraC_XylS_family_regulators"/>
</dbReference>
<dbReference type="Proteomes" id="UP000255207">
    <property type="component" value="Unassembled WGS sequence"/>
</dbReference>
<protein>
    <submittedName>
        <fullName evidence="5">Helix-turn-helix domain-containing protein</fullName>
    </submittedName>
</protein>
<evidence type="ECO:0000256" key="2">
    <source>
        <dbReference type="ARBA" id="ARBA00023125"/>
    </source>
</evidence>
<keyword evidence="6" id="KW-1185">Reference proteome</keyword>
<evidence type="ECO:0000256" key="1">
    <source>
        <dbReference type="ARBA" id="ARBA00023015"/>
    </source>
</evidence>
<sequence>MIPVRFSTHDLAPRDQFAAWSSWFDTVFDVASHEPDKGFLAESTVWTFGGFGLSHVKAPSLRASRSNALVRRNPVDHWVITLGQHVTTGLGGGVSLNVPPRIPFVVSLGREMVSQRAHDERLQLYLPRDSFGDLAPVLDAMQGQALDKPLGKLLGDYIGLLQRNASELSQADLPRLTNAVRSMVLACIAPTVDHSIHATSLIDLSRREKARQVIERHLRQPSLGPATLCREMGMSRTQLYRLLHDEGGVARFIQRRRLLQSYAELSDPLNRRSITVIAETLCFQDASSFSRAFRQEFGMTPRDVRAAWSTGQALALPSDTDPDAEFTTLRQCLGRF</sequence>
<feature type="domain" description="HTH araC/xylS-type" evidence="4">
    <location>
        <begin position="208"/>
        <end position="307"/>
    </location>
</feature>
<dbReference type="OrthoDB" id="7904253at2"/>
<organism evidence="5 6">
    <name type="scientific">Bosea caraganae</name>
    <dbReference type="NCBI Taxonomy" id="2763117"/>
    <lineage>
        <taxon>Bacteria</taxon>
        <taxon>Pseudomonadati</taxon>
        <taxon>Pseudomonadota</taxon>
        <taxon>Alphaproteobacteria</taxon>
        <taxon>Hyphomicrobiales</taxon>
        <taxon>Boseaceae</taxon>
        <taxon>Bosea</taxon>
    </lineage>
</organism>
<dbReference type="AlphaFoldDB" id="A0A370L4D4"/>
<evidence type="ECO:0000313" key="5">
    <source>
        <dbReference type="EMBL" id="RDJ23644.1"/>
    </source>
</evidence>
<dbReference type="GO" id="GO:0043565">
    <property type="term" value="F:sequence-specific DNA binding"/>
    <property type="evidence" value="ECO:0007669"/>
    <property type="project" value="InterPro"/>
</dbReference>
<dbReference type="GO" id="GO:0003700">
    <property type="term" value="F:DNA-binding transcription factor activity"/>
    <property type="evidence" value="ECO:0007669"/>
    <property type="project" value="InterPro"/>
</dbReference>
<dbReference type="PANTHER" id="PTHR46796">
    <property type="entry name" value="HTH-TYPE TRANSCRIPTIONAL ACTIVATOR RHAS-RELATED"/>
    <property type="match status" value="1"/>
</dbReference>